<dbReference type="EMBL" id="GBRH01266607">
    <property type="protein sequence ID" value="JAD31288.1"/>
    <property type="molecule type" value="Transcribed_RNA"/>
</dbReference>
<reference evidence="2" key="1">
    <citation type="submission" date="2014-09" db="EMBL/GenBank/DDBJ databases">
        <authorList>
            <person name="Magalhaes I.L.F."/>
            <person name="Oliveira U."/>
            <person name="Santos F.R."/>
            <person name="Vidigal T.H.D.A."/>
            <person name="Brescovit A.D."/>
            <person name="Santos A.J."/>
        </authorList>
    </citation>
    <scope>NUCLEOTIDE SEQUENCE</scope>
    <source>
        <tissue evidence="2">Shoot tissue taken approximately 20 cm above the soil surface</tissue>
    </source>
</reference>
<keyword evidence="1" id="KW-0472">Membrane</keyword>
<evidence type="ECO:0000313" key="2">
    <source>
        <dbReference type="EMBL" id="JAD31288.1"/>
    </source>
</evidence>
<evidence type="ECO:0000256" key="1">
    <source>
        <dbReference type="SAM" id="Phobius"/>
    </source>
</evidence>
<accession>A0A0A8Z0T3</accession>
<name>A0A0A8Z0T3_ARUDO</name>
<proteinExistence type="predicted"/>
<protein>
    <submittedName>
        <fullName evidence="2">Uncharacterized protein</fullName>
    </submittedName>
</protein>
<keyword evidence="1" id="KW-1133">Transmembrane helix</keyword>
<feature type="transmembrane region" description="Helical" evidence="1">
    <location>
        <begin position="6"/>
        <end position="27"/>
    </location>
</feature>
<sequence>MDLFGVFAFVPKLPILFTEVAFLWLFLRRYKSCCNFRWCC</sequence>
<reference evidence="2" key="2">
    <citation type="journal article" date="2015" name="Data Brief">
        <title>Shoot transcriptome of the giant reed, Arundo donax.</title>
        <authorList>
            <person name="Barrero R.A."/>
            <person name="Guerrero F.D."/>
            <person name="Moolhuijzen P."/>
            <person name="Goolsby J.A."/>
            <person name="Tidwell J."/>
            <person name="Bellgard S.E."/>
            <person name="Bellgard M.I."/>
        </authorList>
    </citation>
    <scope>NUCLEOTIDE SEQUENCE</scope>
    <source>
        <tissue evidence="2">Shoot tissue taken approximately 20 cm above the soil surface</tissue>
    </source>
</reference>
<keyword evidence="1" id="KW-0812">Transmembrane</keyword>
<organism evidence="2">
    <name type="scientific">Arundo donax</name>
    <name type="common">Giant reed</name>
    <name type="synonym">Donax arundinaceus</name>
    <dbReference type="NCBI Taxonomy" id="35708"/>
    <lineage>
        <taxon>Eukaryota</taxon>
        <taxon>Viridiplantae</taxon>
        <taxon>Streptophyta</taxon>
        <taxon>Embryophyta</taxon>
        <taxon>Tracheophyta</taxon>
        <taxon>Spermatophyta</taxon>
        <taxon>Magnoliopsida</taxon>
        <taxon>Liliopsida</taxon>
        <taxon>Poales</taxon>
        <taxon>Poaceae</taxon>
        <taxon>PACMAD clade</taxon>
        <taxon>Arundinoideae</taxon>
        <taxon>Arundineae</taxon>
        <taxon>Arundo</taxon>
    </lineage>
</organism>
<dbReference type="AlphaFoldDB" id="A0A0A8Z0T3"/>